<protein>
    <submittedName>
        <fullName evidence="1">Uncharacterized protein</fullName>
    </submittedName>
</protein>
<sequence length="158" mass="17778">MGRQFSNELYLRLRRRCRDIVKKAGGIECASEITRVNQAQLARYGQPHGADWMPADVIADLEKDIGEPIVSRALVQLQGYEIVKLPDGRWEGDINQQLAQMFKEIGEISQKIGVCLADDGCVSRDEARQHQLRKEIADALSVLVGMDQSIKLIEESEQ</sequence>
<dbReference type="AlphaFoldDB" id="A0A2N5XX52"/>
<dbReference type="Proteomes" id="UP000234881">
    <property type="component" value="Unassembled WGS sequence"/>
</dbReference>
<accession>A0A2N5XX52</accession>
<name>A0A2N5XX52_9HYPH</name>
<dbReference type="EMBL" id="PKUQ01000001">
    <property type="protein sequence ID" value="PLW79091.1"/>
    <property type="molecule type" value="Genomic_DNA"/>
</dbReference>
<organism evidence="1 2">
    <name type="scientific">Cohaesibacter celericrescens</name>
    <dbReference type="NCBI Taxonomy" id="2067669"/>
    <lineage>
        <taxon>Bacteria</taxon>
        <taxon>Pseudomonadati</taxon>
        <taxon>Pseudomonadota</taxon>
        <taxon>Alphaproteobacteria</taxon>
        <taxon>Hyphomicrobiales</taxon>
        <taxon>Cohaesibacteraceae</taxon>
    </lineage>
</organism>
<proteinExistence type="predicted"/>
<evidence type="ECO:0000313" key="1">
    <source>
        <dbReference type="EMBL" id="PLW79091.1"/>
    </source>
</evidence>
<reference evidence="1 2" key="1">
    <citation type="submission" date="2018-01" db="EMBL/GenBank/DDBJ databases">
        <title>The draft genome sequence of Cohaesibacter sp. H1304.</title>
        <authorList>
            <person name="Wang N.-N."/>
            <person name="Du Z.-J."/>
        </authorList>
    </citation>
    <scope>NUCLEOTIDE SEQUENCE [LARGE SCALE GENOMIC DNA]</scope>
    <source>
        <strain evidence="1 2">H1304</strain>
    </source>
</reference>
<comment type="caution">
    <text evidence="1">The sequence shown here is derived from an EMBL/GenBank/DDBJ whole genome shotgun (WGS) entry which is preliminary data.</text>
</comment>
<gene>
    <name evidence="1" type="ORF">C0081_02340</name>
</gene>
<keyword evidence="2" id="KW-1185">Reference proteome</keyword>
<evidence type="ECO:0000313" key="2">
    <source>
        <dbReference type="Proteomes" id="UP000234881"/>
    </source>
</evidence>